<feature type="signal peptide" evidence="2">
    <location>
        <begin position="1"/>
        <end position="27"/>
    </location>
</feature>
<dbReference type="Gene3D" id="2.60.120.1620">
    <property type="match status" value="1"/>
</dbReference>
<dbReference type="InterPro" id="IPR029018">
    <property type="entry name" value="Hex-like_dom2"/>
</dbReference>
<dbReference type="Pfam" id="PF15979">
    <property type="entry name" value="Glyco_hydro_115"/>
    <property type="match status" value="1"/>
</dbReference>
<dbReference type="Gene3D" id="1.20.58.2150">
    <property type="match status" value="1"/>
</dbReference>
<dbReference type="InterPro" id="IPR031924">
    <property type="entry name" value="GH115"/>
</dbReference>
<dbReference type="Gene3D" id="3.20.20.520">
    <property type="entry name" value="Glycosyl hydrolase family 115"/>
    <property type="match status" value="1"/>
</dbReference>
<dbReference type="GO" id="GO:0005975">
    <property type="term" value="P:carbohydrate metabolic process"/>
    <property type="evidence" value="ECO:0007669"/>
    <property type="project" value="UniProtKB-ARBA"/>
</dbReference>
<feature type="domain" description="Gylcosyl hydrolase 115 C-terminal" evidence="3">
    <location>
        <begin position="899"/>
        <end position="1084"/>
    </location>
</feature>
<name>A0A806KDX6_9BACT</name>
<evidence type="ECO:0000259" key="3">
    <source>
        <dbReference type="Pfam" id="PF17829"/>
    </source>
</evidence>
<dbReference type="PANTHER" id="PTHR37842">
    <property type="match status" value="1"/>
</dbReference>
<organism evidence="4">
    <name type="scientific">uncultured bacterium contig00009</name>
    <dbReference type="NCBI Taxonomy" id="1181501"/>
    <lineage>
        <taxon>Bacteria</taxon>
        <taxon>environmental samples</taxon>
    </lineage>
</organism>
<dbReference type="PANTHER" id="PTHR37842:SF2">
    <property type="entry name" value="GYLCOSYL HYDROLASE 115 C-TERMINAL DOMAIN-CONTAINING PROTEIN"/>
    <property type="match status" value="1"/>
</dbReference>
<proteinExistence type="predicted"/>
<evidence type="ECO:0000256" key="2">
    <source>
        <dbReference type="SAM" id="SignalP"/>
    </source>
</evidence>
<keyword evidence="1" id="KW-0378">Hydrolase</keyword>
<protein>
    <recommendedName>
        <fullName evidence="3">Gylcosyl hydrolase 115 C-terminal domain-containing protein</fullName>
    </recommendedName>
</protein>
<dbReference type="InterPro" id="IPR041437">
    <property type="entry name" value="GH115_C"/>
</dbReference>
<accession>A0A806KDX6</accession>
<dbReference type="Pfam" id="PF17829">
    <property type="entry name" value="GH115_C"/>
    <property type="match status" value="1"/>
</dbReference>
<dbReference type="Gene3D" id="3.30.379.10">
    <property type="entry name" value="Chitobiase/beta-hexosaminidase domain 2-like"/>
    <property type="match status" value="1"/>
</dbReference>
<dbReference type="EMBL" id="JQ844213">
    <property type="protein sequence ID" value="AGS52817.1"/>
    <property type="molecule type" value="Genomic_DNA"/>
</dbReference>
<evidence type="ECO:0000256" key="1">
    <source>
        <dbReference type="ARBA" id="ARBA00022801"/>
    </source>
</evidence>
<dbReference type="InterPro" id="IPR042301">
    <property type="entry name" value="GH115_sf"/>
</dbReference>
<reference evidence="4" key="1">
    <citation type="submission" date="2012-03" db="EMBL/GenBank/DDBJ databases">
        <title>Functional metagenomics reveals considerable lignocellulase gene clusters in the gut microbiome of a wood-feeding higher termite.</title>
        <authorList>
            <person name="Liu N."/>
        </authorList>
    </citation>
    <scope>NUCLEOTIDE SEQUENCE</scope>
</reference>
<feature type="chain" id="PRO_5032564593" description="Gylcosyl hydrolase 115 C-terminal domain-containing protein" evidence="2">
    <location>
        <begin position="28"/>
        <end position="1160"/>
    </location>
</feature>
<evidence type="ECO:0000313" key="4">
    <source>
        <dbReference type="EMBL" id="AGS52817.1"/>
    </source>
</evidence>
<keyword evidence="2" id="KW-0732">Signal</keyword>
<dbReference type="AlphaFoldDB" id="A0A806KDX6"/>
<dbReference type="GO" id="GO:0016787">
    <property type="term" value="F:hydrolase activity"/>
    <property type="evidence" value="ECO:0007669"/>
    <property type="project" value="UniProtKB-KW"/>
</dbReference>
<sequence>MRFFKKSAILFAVVLAAQQIAGMAAFATPNELFSAPEKTEFELVADGVAADIYVDMDEKEEGFIGVAHAAGNLAADVRKVTDVEAKLKRDPAGLGKFTVIAGVIGKSRLIDGLIKAGRLDVGAIEGKWESYVIDYIVKPAPGVDLGLVIAGSDKRGAVFGIYKISETIGVSPWGFFSDAVPIKKDKLVFQRERRVQGQPSVKYRGIFINDERSLHKWMDQYAAANNHTVPAYVTKGRPAYRFAHEFYVEVFDMILRSYGNYLWPAMWSNSFWRDDPLNGILAHEYGIVIGTTHQEFMNTPDKEWVWSDLGRFEWMNPNYPEPENWVYTNRDAMIKKWTEEMEHTKNFETVVNMGLRGLNDVAIFPRGTKAQNIALLNDVIKEQRRIIEKVHGNAAIPQSVIIYKEVESFYWGDDAADPKDGWKASIADDITVILCDDNHGNVRALPLEANRGRSGGFGIYYHFDYNGAPRSYRWMDATPAEKIREQMLMAYDYGADRIWVTNVGDLKFNEPAIDYWFKLAYDVEKWGALDGPARSHTEFAAIHFGGELAGEIGEIIGGYIHMNNIRKGEIVFANTFSFSYFNEAERMLARYKAIADRAIAVRKKIPAEKMDMFYGLVFHPTLISFNAWNTMINLGKNQVYGNLGLMEANKYGEIAAAGLLFDTFSMTYTWGDPGINDPGYSATVDTIKANLGEDIVAATAAPGDFYVAGKGKYYGFYVRRNLAPPHEIVAGNIWYLGLTSWNHRENNASGQFALTDSGASYNRRYEISAAESPVITVLPQAWAQSATVPYARAGSAASLPAFTSYEDQKRYIDVGTSGSAEITYTVTPNEDWIVVDKTGGALGAAPKAYMDRIYVTIDWSKLTETSTGGITVRQGGADTAATVTVTAVVFDTSALRENTFVETPEGYISILSTSYAKSAPADKDGVSYEWLRLPDYGREFSSMKVAPSDPNAGYRNARAPGVNSPYLEYNIYVKTPGPLDIVTQWAPTNGMDARQLTTLQYAVQVDDGAISTVDTLGANFFVTNGGGIRWADGVESATRTVTARNNGPVCFNTLSNVEAGEHTIRIYMVNDGLVLQKILVGTSEITQRTTVAQATGAPTMGGSAVTFPAYTLPTILIGARDGTTANIAGAAGSVSSATLSSYFGPPESYKKQRMRGAYDQ</sequence>